<name>A0A563VMG1_9CYAN</name>
<reference evidence="2 3" key="1">
    <citation type="submission" date="2019-01" db="EMBL/GenBank/DDBJ databases">
        <authorList>
            <person name="Brito A."/>
        </authorList>
    </citation>
    <scope>NUCLEOTIDE SEQUENCE [LARGE SCALE GENOMIC DNA]</scope>
    <source>
        <strain evidence="2">1</strain>
    </source>
</reference>
<keyword evidence="3" id="KW-1185">Reference proteome</keyword>
<dbReference type="Proteomes" id="UP000320055">
    <property type="component" value="Unassembled WGS sequence"/>
</dbReference>
<evidence type="ECO:0000313" key="2">
    <source>
        <dbReference type="EMBL" id="VEP12602.1"/>
    </source>
</evidence>
<dbReference type="InterPro" id="IPR002559">
    <property type="entry name" value="Transposase_11"/>
</dbReference>
<evidence type="ECO:0000259" key="1">
    <source>
        <dbReference type="Pfam" id="PF01609"/>
    </source>
</evidence>
<dbReference type="AlphaFoldDB" id="A0A563VMG1"/>
<dbReference type="GO" id="GO:0004803">
    <property type="term" value="F:transposase activity"/>
    <property type="evidence" value="ECO:0007669"/>
    <property type="project" value="InterPro"/>
</dbReference>
<dbReference type="PANTHER" id="PTHR30007">
    <property type="entry name" value="PHP DOMAIN PROTEIN"/>
    <property type="match status" value="1"/>
</dbReference>
<dbReference type="Pfam" id="PF01609">
    <property type="entry name" value="DDE_Tnp_1"/>
    <property type="match status" value="1"/>
</dbReference>
<evidence type="ECO:0000313" key="3">
    <source>
        <dbReference type="Proteomes" id="UP000320055"/>
    </source>
</evidence>
<protein>
    <submittedName>
        <fullName evidence="2">Transposase</fullName>
    </submittedName>
</protein>
<sequence>MVEFENRSKKSKWTTLLIIDSQAVKNTCNASVESKGFCFYKSTNGIKRHLAVETLGLTFLTHCTKANLSDDKGLIEMFSNNIDYFKSKPVNIPKITILIDNGYHPEKLKEELEQIYPQIMTKIRFKLSPKPSKVDKKKLGKTGFVPVKARWVIERSNSWMERCKSLVKNFERDYTSGGNLRLYNRAVERTLDRSDCQT</sequence>
<dbReference type="PANTHER" id="PTHR30007:SF0">
    <property type="entry name" value="TRANSPOSASE"/>
    <property type="match status" value="1"/>
</dbReference>
<dbReference type="EMBL" id="CAACVJ010000064">
    <property type="protein sequence ID" value="VEP12602.1"/>
    <property type="molecule type" value="Genomic_DNA"/>
</dbReference>
<feature type="domain" description="Transposase IS4-like" evidence="1">
    <location>
        <begin position="16"/>
        <end position="166"/>
    </location>
</feature>
<dbReference type="GO" id="GO:0006313">
    <property type="term" value="P:DNA transposition"/>
    <property type="evidence" value="ECO:0007669"/>
    <property type="project" value="InterPro"/>
</dbReference>
<accession>A0A563VMG1</accession>
<gene>
    <name evidence="2" type="ORF">H1P_1560002</name>
</gene>
<proteinExistence type="predicted"/>
<organism evidence="2 3">
    <name type="scientific">Hyella patelloides LEGE 07179</name>
    <dbReference type="NCBI Taxonomy" id="945734"/>
    <lineage>
        <taxon>Bacteria</taxon>
        <taxon>Bacillati</taxon>
        <taxon>Cyanobacteriota</taxon>
        <taxon>Cyanophyceae</taxon>
        <taxon>Pleurocapsales</taxon>
        <taxon>Hyellaceae</taxon>
        <taxon>Hyella</taxon>
    </lineage>
</organism>
<dbReference type="GO" id="GO:0003677">
    <property type="term" value="F:DNA binding"/>
    <property type="evidence" value="ECO:0007669"/>
    <property type="project" value="InterPro"/>
</dbReference>